<feature type="chain" id="PRO_5014766380" evidence="1">
    <location>
        <begin position="19"/>
        <end position="70"/>
    </location>
</feature>
<dbReference type="AlphaFoldDB" id="A0A2M4B5U2"/>
<proteinExistence type="predicted"/>
<name>A0A2M4B5U2_9DIPT</name>
<reference evidence="2" key="1">
    <citation type="submission" date="2018-01" db="EMBL/GenBank/DDBJ databases">
        <title>An insight into the sialome of Amazonian anophelines.</title>
        <authorList>
            <person name="Ribeiro J.M."/>
            <person name="Scarpassa V."/>
            <person name="Calvo E."/>
        </authorList>
    </citation>
    <scope>NUCLEOTIDE SEQUENCE</scope>
    <source>
        <tissue evidence="2">Salivary glands</tissue>
    </source>
</reference>
<evidence type="ECO:0000313" key="2">
    <source>
        <dbReference type="EMBL" id="MBW48188.1"/>
    </source>
</evidence>
<organism evidence="2">
    <name type="scientific">Anopheles triannulatus</name>
    <dbReference type="NCBI Taxonomy" id="58253"/>
    <lineage>
        <taxon>Eukaryota</taxon>
        <taxon>Metazoa</taxon>
        <taxon>Ecdysozoa</taxon>
        <taxon>Arthropoda</taxon>
        <taxon>Hexapoda</taxon>
        <taxon>Insecta</taxon>
        <taxon>Pterygota</taxon>
        <taxon>Neoptera</taxon>
        <taxon>Endopterygota</taxon>
        <taxon>Diptera</taxon>
        <taxon>Nematocera</taxon>
        <taxon>Culicoidea</taxon>
        <taxon>Culicidae</taxon>
        <taxon>Anophelinae</taxon>
        <taxon>Anopheles</taxon>
    </lineage>
</organism>
<sequence length="70" mass="8027">MPNGDFISLTLSLSLVAGQRMMMVSCLRAHADFGWHRKPLTPSTLDATSLGSRIRSRVMTYRVRQRWCCR</sequence>
<keyword evidence="1" id="KW-0732">Signal</keyword>
<feature type="signal peptide" evidence="1">
    <location>
        <begin position="1"/>
        <end position="18"/>
    </location>
</feature>
<dbReference type="EMBL" id="GGFK01014867">
    <property type="protein sequence ID" value="MBW48188.1"/>
    <property type="molecule type" value="Transcribed_RNA"/>
</dbReference>
<protein>
    <submittedName>
        <fullName evidence="2">Putative secreted protein</fullName>
    </submittedName>
</protein>
<accession>A0A2M4B5U2</accession>
<evidence type="ECO:0000256" key="1">
    <source>
        <dbReference type="SAM" id="SignalP"/>
    </source>
</evidence>